<feature type="binding site" evidence="6 7">
    <location>
        <begin position="27"/>
        <end position="31"/>
    </location>
    <ligand>
        <name>ATP</name>
        <dbReference type="ChEBI" id="CHEBI:30616"/>
    </ligand>
</feature>
<dbReference type="GO" id="GO:0046314">
    <property type="term" value="P:phosphocreatine biosynthetic process"/>
    <property type="evidence" value="ECO:0007669"/>
    <property type="project" value="InterPro"/>
</dbReference>
<dbReference type="NCBIfam" id="NF002194">
    <property type="entry name" value="PRK01059.1-4"/>
    <property type="match status" value="1"/>
</dbReference>
<dbReference type="InterPro" id="IPR022414">
    <property type="entry name" value="ATP-guanido_PTrfase_cat"/>
</dbReference>
<feature type="binding site" evidence="6 7">
    <location>
        <begin position="208"/>
        <end position="213"/>
    </location>
    <ligand>
        <name>ATP</name>
        <dbReference type="ChEBI" id="CHEBI:30616"/>
    </ligand>
</feature>
<feature type="binding site" evidence="6 7">
    <location>
        <begin position="177"/>
        <end position="181"/>
    </location>
    <ligand>
        <name>ATP</name>
        <dbReference type="ChEBI" id="CHEBI:30616"/>
    </ligand>
</feature>
<dbReference type="EC" id="2.7.14.1" evidence="6"/>
<dbReference type="PROSITE" id="PS51510">
    <property type="entry name" value="PHOSPHAGEN_KINASE_C"/>
    <property type="match status" value="1"/>
</dbReference>
<evidence type="ECO:0000256" key="4">
    <source>
        <dbReference type="ARBA" id="ARBA00022840"/>
    </source>
</evidence>
<evidence type="ECO:0000313" key="9">
    <source>
        <dbReference type="EMBL" id="QBP39754.1"/>
    </source>
</evidence>
<keyword evidence="3 6" id="KW-0418">Kinase</keyword>
<evidence type="ECO:0000256" key="6">
    <source>
        <dbReference type="HAMAP-Rule" id="MF_00602"/>
    </source>
</evidence>
<dbReference type="InterPro" id="IPR014746">
    <property type="entry name" value="Gln_synth/guanido_kin_cat_dom"/>
</dbReference>
<comment type="similarity">
    <text evidence="6 7">Belongs to the ATP:guanido phosphotransferase family.</text>
</comment>
<dbReference type="FunFam" id="3.30.590.10:FF:000007">
    <property type="entry name" value="Protein-arginine kinase"/>
    <property type="match status" value="1"/>
</dbReference>
<comment type="activity regulation">
    <text evidence="6">Appears to be allosterically activated by the binding of pArg-containing polypeptides to the pArg-binding pocket localized in the C-terminal domain of McsB.</text>
</comment>
<comment type="function">
    <text evidence="6">Catalyzes the specific phosphorylation of arginine residues in proteins.</text>
</comment>
<accession>A0A4P6ZUI7</accession>
<dbReference type="OrthoDB" id="9791353at2"/>
<dbReference type="Pfam" id="PF00217">
    <property type="entry name" value="ATP-gua_Ptrans"/>
    <property type="match status" value="1"/>
</dbReference>
<evidence type="ECO:0000256" key="5">
    <source>
        <dbReference type="ARBA" id="ARBA00051816"/>
    </source>
</evidence>
<keyword evidence="6" id="KW-0021">Allosteric enzyme</keyword>
<name>A0A4P6ZUI7_9BACL</name>
<dbReference type="InterPro" id="IPR000749">
    <property type="entry name" value="ATP-guanido_PTrfase"/>
</dbReference>
<sequence length="366" mass="41262">MTIERFLNNSATSWMAGEGEHADIVMSTRIRLARNLTGFRFPLSFTENEALQVDQAISSVLLDAEAELESTFSYIDIKEVSTLNRQVLVEKHLISPKLANSEIVGSVLLSNDESVSVMINEEDHIRIQCIYPGLQFHEAWRQADKIDDILEKQLPYAFDEQFGYLTSCPTNTGTGLRASVMMHLPALTMTNQMNRIVTAITRLGMVVRGIYGEGSEALGNIYQMSNQTTLGKSEEDILTDLQSVTEQIIKKEREARAALIHTRPNVLEDRLYRSLGVLTYARLLTTEEAGRCLSDVRLGIDLGLIKGVKVAILNECMMFMQPGFLQKYAGVPLQLEERDVFRAKLFRERLQVNNNIDDEGEEIHDV</sequence>
<feature type="short sequence motif" description="RDXXRA motif of the pArg binding pocket involved in allosteric regulation" evidence="6">
    <location>
        <begin position="338"/>
        <end position="343"/>
    </location>
</feature>
<gene>
    <name evidence="6" type="primary">mcsB</name>
    <name evidence="9" type="ORF">E2636_00630</name>
</gene>
<dbReference type="AlphaFoldDB" id="A0A4P6ZUI7"/>
<evidence type="ECO:0000256" key="1">
    <source>
        <dbReference type="ARBA" id="ARBA00022679"/>
    </source>
</evidence>
<evidence type="ECO:0000313" key="10">
    <source>
        <dbReference type="Proteomes" id="UP000294292"/>
    </source>
</evidence>
<feature type="binding site" evidence="6 7">
    <location>
        <position position="92"/>
    </location>
    <ligand>
        <name>ATP</name>
        <dbReference type="ChEBI" id="CHEBI:30616"/>
    </ligand>
</feature>
<reference evidence="9 10" key="1">
    <citation type="submission" date="2019-03" db="EMBL/GenBank/DDBJ databases">
        <title>Complete genome sequence of Paenisporosarcina antarctica CGMCC 1.6503T.</title>
        <authorList>
            <person name="Rong J.-C."/>
            <person name="Chi N.-Y."/>
            <person name="Zhang Q.-F."/>
        </authorList>
    </citation>
    <scope>NUCLEOTIDE SEQUENCE [LARGE SCALE GENOMIC DNA]</scope>
    <source>
        <strain evidence="9 10">CGMCC 1.6503</strain>
    </source>
</reference>
<keyword evidence="2 6" id="KW-0547">Nucleotide-binding</keyword>
<dbReference type="PANTHER" id="PTHR11547">
    <property type="entry name" value="ARGININE OR CREATINE KINASE"/>
    <property type="match status" value="1"/>
</dbReference>
<evidence type="ECO:0000256" key="7">
    <source>
        <dbReference type="PROSITE-ProRule" id="PRU00843"/>
    </source>
</evidence>
<evidence type="ECO:0000259" key="8">
    <source>
        <dbReference type="PROSITE" id="PS51510"/>
    </source>
</evidence>
<keyword evidence="10" id="KW-1185">Reference proteome</keyword>
<keyword evidence="1 6" id="KW-0808">Transferase</keyword>
<dbReference type="GO" id="GO:0005524">
    <property type="term" value="F:ATP binding"/>
    <property type="evidence" value="ECO:0007669"/>
    <property type="project" value="UniProtKB-UniRule"/>
</dbReference>
<dbReference type="GO" id="GO:1990424">
    <property type="term" value="F:protein arginine kinase activity"/>
    <property type="evidence" value="ECO:0007669"/>
    <property type="project" value="UniProtKB-EC"/>
</dbReference>
<dbReference type="NCBIfam" id="NF002195">
    <property type="entry name" value="PRK01059.1-5"/>
    <property type="match status" value="1"/>
</dbReference>
<dbReference type="SUPFAM" id="SSF55931">
    <property type="entry name" value="Glutamine synthetase/guanido kinase"/>
    <property type="match status" value="1"/>
</dbReference>
<dbReference type="Proteomes" id="UP000294292">
    <property type="component" value="Chromosome"/>
</dbReference>
<keyword evidence="4 6" id="KW-0067">ATP-binding</keyword>
<dbReference type="Gene3D" id="3.30.590.10">
    <property type="entry name" value="Glutamine synthetase/guanido kinase, catalytic domain"/>
    <property type="match status" value="1"/>
</dbReference>
<dbReference type="RefSeq" id="WP_134208101.1">
    <property type="nucleotide sequence ID" value="NZ_CP038015.1"/>
</dbReference>
<dbReference type="PANTHER" id="PTHR11547:SF38">
    <property type="entry name" value="ARGININE KINASE 1-RELATED"/>
    <property type="match status" value="1"/>
</dbReference>
<dbReference type="GO" id="GO:0005615">
    <property type="term" value="C:extracellular space"/>
    <property type="evidence" value="ECO:0007669"/>
    <property type="project" value="TreeGrafter"/>
</dbReference>
<evidence type="ECO:0000256" key="2">
    <source>
        <dbReference type="ARBA" id="ARBA00022741"/>
    </source>
</evidence>
<dbReference type="KEGG" id="panc:E2636_00630"/>
<dbReference type="GO" id="GO:0004111">
    <property type="term" value="F:creatine kinase activity"/>
    <property type="evidence" value="ECO:0007669"/>
    <property type="project" value="InterPro"/>
</dbReference>
<dbReference type="HAMAP" id="MF_00602">
    <property type="entry name" value="Prot_Arg_kinase"/>
    <property type="match status" value="1"/>
</dbReference>
<dbReference type="CDD" id="cd07930">
    <property type="entry name" value="bacterial_phosphagen_kinase"/>
    <property type="match status" value="1"/>
</dbReference>
<feature type="domain" description="Phosphagen kinase C-terminal" evidence="8">
    <location>
        <begin position="24"/>
        <end position="255"/>
    </location>
</feature>
<dbReference type="InterPro" id="IPR023660">
    <property type="entry name" value="Arg_Kinase"/>
</dbReference>
<evidence type="ECO:0000256" key="3">
    <source>
        <dbReference type="ARBA" id="ARBA00022777"/>
    </source>
</evidence>
<feature type="binding site" evidence="6 7">
    <location>
        <position position="126"/>
    </location>
    <ligand>
        <name>ATP</name>
        <dbReference type="ChEBI" id="CHEBI:30616"/>
    </ligand>
</feature>
<dbReference type="EMBL" id="CP038015">
    <property type="protein sequence ID" value="QBP39754.1"/>
    <property type="molecule type" value="Genomic_DNA"/>
</dbReference>
<organism evidence="9 10">
    <name type="scientific">Paenisporosarcina antarctica</name>
    <dbReference type="NCBI Taxonomy" id="417367"/>
    <lineage>
        <taxon>Bacteria</taxon>
        <taxon>Bacillati</taxon>
        <taxon>Bacillota</taxon>
        <taxon>Bacilli</taxon>
        <taxon>Bacillales</taxon>
        <taxon>Caryophanaceae</taxon>
        <taxon>Paenisporosarcina</taxon>
    </lineage>
</organism>
<protein>
    <recommendedName>
        <fullName evidence="6">Protein-arginine kinase</fullName>
        <ecNumber evidence="6">2.7.14.1</ecNumber>
    </recommendedName>
</protein>
<proteinExistence type="inferred from homology"/>
<comment type="catalytic activity">
    <reaction evidence="5 6">
        <text>L-arginyl-[protein] + ATP = N(omega)-phospho-L-arginyl-[protein] + ADP + H(+)</text>
        <dbReference type="Rhea" id="RHEA:43384"/>
        <dbReference type="Rhea" id="RHEA-COMP:10532"/>
        <dbReference type="Rhea" id="RHEA-COMP:10533"/>
        <dbReference type="ChEBI" id="CHEBI:15378"/>
        <dbReference type="ChEBI" id="CHEBI:29965"/>
        <dbReference type="ChEBI" id="CHEBI:30616"/>
        <dbReference type="ChEBI" id="CHEBI:83226"/>
        <dbReference type="ChEBI" id="CHEBI:456216"/>
        <dbReference type="EC" id="2.7.14.1"/>
    </reaction>
</comment>